<protein>
    <recommendedName>
        <fullName evidence="2">DUF4352 domain-containing protein</fullName>
    </recommendedName>
</protein>
<dbReference type="Proteomes" id="UP000184035">
    <property type="component" value="Unassembled WGS sequence"/>
</dbReference>
<reference evidence="3 4" key="1">
    <citation type="submission" date="2016-11" db="EMBL/GenBank/DDBJ databases">
        <authorList>
            <person name="Jaros S."/>
            <person name="Januszkiewicz K."/>
            <person name="Wedrychowicz H."/>
        </authorList>
    </citation>
    <scope>NUCLEOTIDE SEQUENCE [LARGE SCALE GENOMIC DNA]</scope>
    <source>
        <strain evidence="3 4">DSM 2631</strain>
    </source>
</reference>
<evidence type="ECO:0000259" key="2">
    <source>
        <dbReference type="Pfam" id="PF11611"/>
    </source>
</evidence>
<evidence type="ECO:0000256" key="1">
    <source>
        <dbReference type="ARBA" id="ARBA00022729"/>
    </source>
</evidence>
<evidence type="ECO:0000313" key="4">
    <source>
        <dbReference type="Proteomes" id="UP000184035"/>
    </source>
</evidence>
<dbReference type="InterPro" id="IPR029050">
    <property type="entry name" value="Immunoprotect_excell_Ig-like"/>
</dbReference>
<proteinExistence type="predicted"/>
<feature type="domain" description="DUF4352" evidence="2">
    <location>
        <begin position="55"/>
        <end position="173"/>
    </location>
</feature>
<evidence type="ECO:0000313" key="3">
    <source>
        <dbReference type="EMBL" id="SHF05932.1"/>
    </source>
</evidence>
<dbReference type="STRING" id="1533.SAMN05443638_12833"/>
<dbReference type="RefSeq" id="WP_072897308.1">
    <property type="nucleotide sequence ID" value="NZ_FQVM01000028.1"/>
</dbReference>
<dbReference type="InterPro" id="IPR029051">
    <property type="entry name" value="DUF4352"/>
</dbReference>
<organism evidence="3 4">
    <name type="scientific">Clostridium fallax</name>
    <dbReference type="NCBI Taxonomy" id="1533"/>
    <lineage>
        <taxon>Bacteria</taxon>
        <taxon>Bacillati</taxon>
        <taxon>Bacillota</taxon>
        <taxon>Clostridia</taxon>
        <taxon>Eubacteriales</taxon>
        <taxon>Clostridiaceae</taxon>
        <taxon>Clostridium</taxon>
    </lineage>
</organism>
<dbReference type="PROSITE" id="PS51257">
    <property type="entry name" value="PROKAR_LIPOPROTEIN"/>
    <property type="match status" value="1"/>
</dbReference>
<gene>
    <name evidence="3" type="ORF">SAMN05443638_12833</name>
</gene>
<accession>A0A1M4YKA7</accession>
<dbReference type="OrthoDB" id="9794580at2"/>
<sequence length="182" mass="19574">MSKKLKKIVSLLAIVTVLGIAGIGCGESKEQVQNNNEGTKTEEKQDANSNTEKVFKIGDSITIDNMVLTITDFQETAGDSNNVPKDGNKFVVVYLNLENKGKENIKYDPLNFKIKCTDGTLIGESLSTLDGVEALKAGELSPGSSVSGTIAYEVPKSDTGLNLIFQDPDFANNAKITIDLKK</sequence>
<keyword evidence="1" id="KW-0732">Signal</keyword>
<name>A0A1M4YKA7_9CLOT</name>
<dbReference type="AlphaFoldDB" id="A0A1M4YKA7"/>
<dbReference type="EMBL" id="FQVM01000028">
    <property type="protein sequence ID" value="SHF05932.1"/>
    <property type="molecule type" value="Genomic_DNA"/>
</dbReference>
<dbReference type="Gene3D" id="2.60.40.1240">
    <property type="match status" value="1"/>
</dbReference>
<keyword evidence="4" id="KW-1185">Reference proteome</keyword>
<dbReference type="Pfam" id="PF11611">
    <property type="entry name" value="DUF4352"/>
    <property type="match status" value="1"/>
</dbReference>